<feature type="region of interest" description="Disordered" evidence="1">
    <location>
        <begin position="98"/>
        <end position="119"/>
    </location>
</feature>
<dbReference type="AlphaFoldDB" id="A0A397YDZ2"/>
<proteinExistence type="predicted"/>
<evidence type="ECO:0000256" key="1">
    <source>
        <dbReference type="SAM" id="MobiDB-lite"/>
    </source>
</evidence>
<gene>
    <name evidence="2" type="ORF">BRARA_H00062</name>
</gene>
<organism evidence="2 3">
    <name type="scientific">Brassica campestris</name>
    <name type="common">Field mustard</name>
    <dbReference type="NCBI Taxonomy" id="3711"/>
    <lineage>
        <taxon>Eukaryota</taxon>
        <taxon>Viridiplantae</taxon>
        <taxon>Streptophyta</taxon>
        <taxon>Embryophyta</taxon>
        <taxon>Tracheophyta</taxon>
        <taxon>Spermatophyta</taxon>
        <taxon>Magnoliopsida</taxon>
        <taxon>eudicotyledons</taxon>
        <taxon>Gunneridae</taxon>
        <taxon>Pentapetalae</taxon>
        <taxon>rosids</taxon>
        <taxon>malvids</taxon>
        <taxon>Brassicales</taxon>
        <taxon>Brassicaceae</taxon>
        <taxon>Brassiceae</taxon>
        <taxon>Brassica</taxon>
    </lineage>
</organism>
<evidence type="ECO:0000313" key="3">
    <source>
        <dbReference type="Proteomes" id="UP000264353"/>
    </source>
</evidence>
<dbReference type="EMBL" id="CM010635">
    <property type="protein sequence ID" value="RID49250.1"/>
    <property type="molecule type" value="Genomic_DNA"/>
</dbReference>
<dbReference type="Proteomes" id="UP000264353">
    <property type="component" value="Chromosome A8"/>
</dbReference>
<accession>A0A397YDZ2</accession>
<reference evidence="2 3" key="1">
    <citation type="submission" date="2018-06" db="EMBL/GenBank/DDBJ databases">
        <title>WGS assembly of Brassica rapa FPsc.</title>
        <authorList>
            <person name="Bowman J."/>
            <person name="Kohchi T."/>
            <person name="Yamato K."/>
            <person name="Jenkins J."/>
            <person name="Shu S."/>
            <person name="Ishizaki K."/>
            <person name="Yamaoka S."/>
            <person name="Nishihama R."/>
            <person name="Nakamura Y."/>
            <person name="Berger F."/>
            <person name="Adam C."/>
            <person name="Aki S."/>
            <person name="Althoff F."/>
            <person name="Araki T."/>
            <person name="Arteaga-Vazquez M."/>
            <person name="Balasubrmanian S."/>
            <person name="Bauer D."/>
            <person name="Boehm C."/>
            <person name="Briginshaw L."/>
            <person name="Caballero-Perez J."/>
            <person name="Catarino B."/>
            <person name="Chen F."/>
            <person name="Chiyoda S."/>
            <person name="Chovatia M."/>
            <person name="Davies K."/>
            <person name="Delmans M."/>
            <person name="Demura T."/>
            <person name="Dierschke T."/>
            <person name="Dolan L."/>
            <person name="Dorantes-Acosta A."/>
            <person name="Eklund D."/>
            <person name="Florent S."/>
            <person name="Flores-Sandoval E."/>
            <person name="Fujiyama A."/>
            <person name="Fukuzawa H."/>
            <person name="Galik B."/>
            <person name="Grimanelli D."/>
            <person name="Grimwood J."/>
            <person name="Grossniklaus U."/>
            <person name="Hamada T."/>
            <person name="Haseloff J."/>
            <person name="Hetherington A."/>
            <person name="Higo A."/>
            <person name="Hirakawa Y."/>
            <person name="Hundley H."/>
            <person name="Ikeda Y."/>
            <person name="Inoue K."/>
            <person name="Inoue S."/>
            <person name="Ishida S."/>
            <person name="Jia Q."/>
            <person name="Kakita M."/>
            <person name="Kanazawa T."/>
            <person name="Kawai Y."/>
            <person name="Kawashima T."/>
            <person name="Kennedy M."/>
            <person name="Kinose K."/>
            <person name="Kinoshita T."/>
            <person name="Kohara Y."/>
            <person name="Koide E."/>
            <person name="Komatsu K."/>
            <person name="Kopischke S."/>
            <person name="Kubo M."/>
            <person name="Kyozuka J."/>
            <person name="Lagercrantz U."/>
            <person name="Lin S."/>
            <person name="Lindquist E."/>
            <person name="Lipzen A."/>
            <person name="Lu C."/>
            <person name="Luna E."/>
            <person name="Martienssen R."/>
            <person name="Minamino N."/>
            <person name="Mizutani M."/>
            <person name="Mizutani M."/>
            <person name="Mochizuki N."/>
            <person name="Monte I."/>
            <person name="Mosher R."/>
            <person name="Nagasaki H."/>
            <person name="Nakagami H."/>
            <person name="Naramoto S."/>
            <person name="Nishitani K."/>
            <person name="Ohtani M."/>
            <person name="Okamoto T."/>
            <person name="Okumura M."/>
            <person name="Phillips J."/>
            <person name="Pollak B."/>
            <person name="Reinders A."/>
            <person name="Roevekamp M."/>
            <person name="Sano R."/>
            <person name="Sawa S."/>
            <person name="Schmid M."/>
            <person name="Shirakawa M."/>
            <person name="Solano R."/>
            <person name="Spunde A."/>
            <person name="Suetsugu N."/>
            <person name="Sugano S."/>
            <person name="Sugiyama A."/>
            <person name="Sun R."/>
            <person name="Suzuki Y."/>
            <person name="Takenaka M."/>
            <person name="Takezawa D."/>
            <person name="Tomogane H."/>
            <person name="Tsuzuki M."/>
            <person name="Ueda T."/>
            <person name="Umeda M."/>
            <person name="Ward J."/>
            <person name="Watanabe Y."/>
            <person name="Yazaki K."/>
            <person name="Yokoyama R."/>
            <person name="Yoshitake Y."/>
            <person name="Yotsui I."/>
            <person name="Zachgo S."/>
            <person name="Schmutz J."/>
        </authorList>
    </citation>
    <scope>NUCLEOTIDE SEQUENCE [LARGE SCALE GENOMIC DNA]</scope>
    <source>
        <strain evidence="3">cv. B-3</strain>
    </source>
</reference>
<name>A0A397YDZ2_BRACM</name>
<protein>
    <submittedName>
        <fullName evidence="2">Uncharacterized protein</fullName>
    </submittedName>
</protein>
<feature type="non-terminal residue" evidence="2">
    <location>
        <position position="119"/>
    </location>
</feature>
<evidence type="ECO:0000313" key="2">
    <source>
        <dbReference type="EMBL" id="RID49250.1"/>
    </source>
</evidence>
<sequence>MTINHTIFECPTALQCWALSNIPSSLGLFPCNSLYSNIDFLLFRAKETGVRSEALAAFPWIAWYIWKARNKKIFKDKDITPMDSMQLAVKEAASWTLAQRIPEDTEGDSDKQRRTRHKT</sequence>